<dbReference type="GO" id="GO:0003676">
    <property type="term" value="F:nucleic acid binding"/>
    <property type="evidence" value="ECO:0007669"/>
    <property type="project" value="InterPro"/>
</dbReference>
<dbReference type="SMART" id="SM01163">
    <property type="entry name" value="DUF1785"/>
    <property type="match status" value="1"/>
</dbReference>
<feature type="compositionally biased region" description="Basic residues" evidence="1">
    <location>
        <begin position="10"/>
        <end position="19"/>
    </location>
</feature>
<dbReference type="EMBL" id="VFLP01000015">
    <property type="protein sequence ID" value="TRX95539.1"/>
    <property type="molecule type" value="Genomic_DNA"/>
</dbReference>
<reference evidence="4" key="1">
    <citation type="submission" date="2019-06" db="EMBL/GenBank/DDBJ databases">
        <title>Draft genome sequence of the griseofulvin-producing fungus Xylaria cubensis strain G536.</title>
        <authorList>
            <person name="Mead M.E."/>
            <person name="Raja H.A."/>
            <person name="Steenwyk J.L."/>
            <person name="Knowles S.L."/>
            <person name="Oberlies N.H."/>
            <person name="Rokas A."/>
        </authorList>
    </citation>
    <scope>NUCLEOTIDE SEQUENCE [LARGE SCALE GENOMIC DNA]</scope>
    <source>
        <strain evidence="4">G536</strain>
    </source>
</reference>
<evidence type="ECO:0000313" key="3">
    <source>
        <dbReference type="EMBL" id="TRX95539.1"/>
    </source>
</evidence>
<dbReference type="InterPro" id="IPR045246">
    <property type="entry name" value="Piwi_ago-like"/>
</dbReference>
<organism evidence="3 4">
    <name type="scientific">Xylaria flabelliformis</name>
    <dbReference type="NCBI Taxonomy" id="2512241"/>
    <lineage>
        <taxon>Eukaryota</taxon>
        <taxon>Fungi</taxon>
        <taxon>Dikarya</taxon>
        <taxon>Ascomycota</taxon>
        <taxon>Pezizomycotina</taxon>
        <taxon>Sordariomycetes</taxon>
        <taxon>Xylariomycetidae</taxon>
        <taxon>Xylariales</taxon>
        <taxon>Xylariaceae</taxon>
        <taxon>Xylaria</taxon>
    </lineage>
</organism>
<dbReference type="SUPFAM" id="SSF101690">
    <property type="entry name" value="PAZ domain"/>
    <property type="match status" value="1"/>
</dbReference>
<evidence type="ECO:0000313" key="4">
    <source>
        <dbReference type="Proteomes" id="UP000319160"/>
    </source>
</evidence>
<keyword evidence="4" id="KW-1185">Reference proteome</keyword>
<dbReference type="InterPro" id="IPR036397">
    <property type="entry name" value="RNaseH_sf"/>
</dbReference>
<dbReference type="PROSITE" id="PS50822">
    <property type="entry name" value="PIWI"/>
    <property type="match status" value="1"/>
</dbReference>
<feature type="region of interest" description="Disordered" evidence="1">
    <location>
        <begin position="174"/>
        <end position="193"/>
    </location>
</feature>
<comment type="caution">
    <text evidence="3">The sequence shown here is derived from an EMBL/GenBank/DDBJ whole genome shotgun (WGS) entry which is preliminary data.</text>
</comment>
<dbReference type="AlphaFoldDB" id="A0A553I5R4"/>
<dbReference type="Gene3D" id="3.30.420.10">
    <property type="entry name" value="Ribonuclease H-like superfamily/Ribonuclease H"/>
    <property type="match status" value="1"/>
</dbReference>
<dbReference type="InterPro" id="IPR036085">
    <property type="entry name" value="PAZ_dom_sf"/>
</dbReference>
<dbReference type="STRING" id="2512241.A0A553I5R4"/>
<dbReference type="PANTHER" id="PTHR22891">
    <property type="entry name" value="EUKARYOTIC TRANSLATION INITIATION FACTOR 2C"/>
    <property type="match status" value="1"/>
</dbReference>
<dbReference type="CDD" id="cd04657">
    <property type="entry name" value="Piwi_ago-like"/>
    <property type="match status" value="1"/>
</dbReference>
<dbReference type="OrthoDB" id="10252740at2759"/>
<dbReference type="Pfam" id="PF02171">
    <property type="entry name" value="Piwi"/>
    <property type="match status" value="1"/>
</dbReference>
<feature type="compositionally biased region" description="Gly residues" evidence="1">
    <location>
        <begin position="54"/>
        <end position="68"/>
    </location>
</feature>
<dbReference type="InterPro" id="IPR014811">
    <property type="entry name" value="ArgoL1"/>
</dbReference>
<dbReference type="Gene3D" id="2.170.260.10">
    <property type="entry name" value="paz domain"/>
    <property type="match status" value="1"/>
</dbReference>
<dbReference type="InterPro" id="IPR032472">
    <property type="entry name" value="ArgoL2"/>
</dbReference>
<feature type="region of interest" description="Disordered" evidence="1">
    <location>
        <begin position="1"/>
        <end position="78"/>
    </location>
</feature>
<sequence length="1027" mass="113751">MADHQNRGRGGQRGRGRGRGRGDFEGQGQGRGATFSGFQGHHDAPGGRGRGRGGDSGPGRGYGGGFDSGRGRGRPDKFAGEQVVFNPGMIPPPDPAITKLEDDLIKGQGPASLTSKMAKVQISGNQPSKEIWFPRRPAFTDKGADVALWANYFRLDLSAKKALLKYSLNVQRKDRHPQVQKKTKGDKADGPKGRKLHSIIKSALDQVAKSVAVATEFKDKVISLEPLALPNDQIITVSYNDEGKDDVYAVKFDGPTTIDLPGLLNYLRTMRDPSGDTTFPKFADAIDAISIITGYHARKNPAAAALGRSRYFPLTLAGEQDDLGWPGHNRVIRGYFQSARVATGRLILNANVAHGVFWPKGLVSEMISNYKNRNGALDCHALNKVLSRLRAQCKVLSEDKNKKPRFIQKVICGLADRTDGTGQARPVVPYIGAKAKEVKFYLRAPAPAGLQGDALCTVAEYYKKRYGFTVNPDHPVVNVGTKIKPVYMPAEFVEVLDGQPVRRKTTAEETRGMITFSCRSPFANAKSISTYGRQVLGLDDSESLKRFGIQVGKMLLTVKGRELPPPTIVYKDARQPANAKTIHVIEGEWNMDKVRVVKPGRKIERWFWISIDEGHRAHSSHNEVDAGIKEWVSFLQSQGIDIVSKPLGGTNMVTIQRSPADAIKPVLQDMKRHNPQFVFIVLPGKKTDTGIYNEVKKLCHVDFGYHSQAVLKMNLVKRNPQIFANLGLKINLKMGGVNHKLGNGVTILKQHPTMIVGYDVTHPTNLSGNSKGVPSLAGMVASVDIDLGQWPGTGWAQGARQEMLDKTLEDRFVQRLQLFQKHSRRLPENIIIFRDGVSEGQYEQVLKEELPLIRKACERVYPATQKARISLIVSVKRHQTRFYPTEPSHTVRSRNIKNGTVVDRGVTQAPYWDFYLTAHKGLQGTSRPAHYTVLIDEVFEATAGNQAANQLIALTYELCHLFGRATKAVSICPPAYYADILCTTHRVIYSDYFKNSDTMSMTSSRTDDSPVPAREVHENLRDTMYYL</sequence>
<dbReference type="CDD" id="cd02846">
    <property type="entry name" value="PAZ_argonaute_like"/>
    <property type="match status" value="1"/>
</dbReference>
<dbReference type="SMART" id="SM00950">
    <property type="entry name" value="Piwi"/>
    <property type="match status" value="1"/>
</dbReference>
<gene>
    <name evidence="3" type="ORF">FHL15_003497</name>
</gene>
<protein>
    <recommendedName>
        <fullName evidence="2">Piwi domain-containing protein</fullName>
    </recommendedName>
</protein>
<dbReference type="Gene3D" id="3.40.50.2300">
    <property type="match status" value="1"/>
</dbReference>
<dbReference type="InterPro" id="IPR012337">
    <property type="entry name" value="RNaseH-like_sf"/>
</dbReference>
<feature type="compositionally biased region" description="Basic and acidic residues" evidence="1">
    <location>
        <begin position="183"/>
        <end position="192"/>
    </location>
</feature>
<feature type="compositionally biased region" description="Basic and acidic residues" evidence="1">
    <location>
        <begin position="69"/>
        <end position="78"/>
    </location>
</feature>
<dbReference type="Proteomes" id="UP000319160">
    <property type="component" value="Unassembled WGS sequence"/>
</dbReference>
<evidence type="ECO:0000256" key="1">
    <source>
        <dbReference type="SAM" id="MobiDB-lite"/>
    </source>
</evidence>
<name>A0A553I5R4_9PEZI</name>
<feature type="domain" description="Piwi" evidence="2">
    <location>
        <begin position="677"/>
        <end position="981"/>
    </location>
</feature>
<proteinExistence type="predicted"/>
<dbReference type="Pfam" id="PF08699">
    <property type="entry name" value="ArgoL1"/>
    <property type="match status" value="1"/>
</dbReference>
<dbReference type="Pfam" id="PF16488">
    <property type="entry name" value="ArgoL2"/>
    <property type="match status" value="1"/>
</dbReference>
<dbReference type="InterPro" id="IPR003165">
    <property type="entry name" value="Piwi"/>
</dbReference>
<evidence type="ECO:0000259" key="2">
    <source>
        <dbReference type="PROSITE" id="PS50822"/>
    </source>
</evidence>
<accession>A0A553I5R4</accession>
<dbReference type="SUPFAM" id="SSF53098">
    <property type="entry name" value="Ribonuclease H-like"/>
    <property type="match status" value="1"/>
</dbReference>